<dbReference type="GO" id="GO:0009536">
    <property type="term" value="C:plastid"/>
    <property type="evidence" value="ECO:0007669"/>
    <property type="project" value="UniProtKB-SubCell"/>
</dbReference>
<accession>A0A8J5X9H6</accession>
<dbReference type="OrthoDB" id="2015720at2759"/>
<keyword evidence="2" id="KW-0934">Plastid</keyword>
<dbReference type="InterPro" id="IPR006843">
    <property type="entry name" value="PAP/fibrillin_dom"/>
</dbReference>
<feature type="chain" id="PRO_5035293370" description="Plastid lipid-associated protein/fibrillin conserved domain-containing protein" evidence="4">
    <location>
        <begin position="21"/>
        <end position="262"/>
    </location>
</feature>
<evidence type="ECO:0000256" key="4">
    <source>
        <dbReference type="SAM" id="SignalP"/>
    </source>
</evidence>
<evidence type="ECO:0000313" key="7">
    <source>
        <dbReference type="Proteomes" id="UP000751190"/>
    </source>
</evidence>
<evidence type="ECO:0000256" key="2">
    <source>
        <dbReference type="ARBA" id="ARBA00022640"/>
    </source>
</evidence>
<dbReference type="Pfam" id="PF04755">
    <property type="entry name" value="PAP_fibrillin"/>
    <property type="match status" value="1"/>
</dbReference>
<feature type="region of interest" description="Disordered" evidence="3">
    <location>
        <begin position="238"/>
        <end position="262"/>
    </location>
</feature>
<name>A0A8J5X9H6_DIALT</name>
<gene>
    <name evidence="6" type="ORF">KFE25_006545</name>
</gene>
<dbReference type="EMBL" id="JAGTXO010000045">
    <property type="protein sequence ID" value="KAG8459000.1"/>
    <property type="molecule type" value="Genomic_DNA"/>
</dbReference>
<reference evidence="6" key="1">
    <citation type="submission" date="2021-05" db="EMBL/GenBank/DDBJ databases">
        <title>The genome of the haptophyte Pavlova lutheri (Diacronema luteri, Pavlovales) - a model for lipid biosynthesis in eukaryotic algae.</title>
        <authorList>
            <person name="Hulatt C.J."/>
            <person name="Posewitz M.C."/>
        </authorList>
    </citation>
    <scope>NUCLEOTIDE SEQUENCE</scope>
    <source>
        <strain evidence="6">NIVA-4/92</strain>
    </source>
</reference>
<keyword evidence="4" id="KW-0732">Signal</keyword>
<comment type="caution">
    <text evidence="6">The sequence shown here is derived from an EMBL/GenBank/DDBJ whole genome shotgun (WGS) entry which is preliminary data.</text>
</comment>
<evidence type="ECO:0000259" key="5">
    <source>
        <dbReference type="Pfam" id="PF04755"/>
    </source>
</evidence>
<dbReference type="PANTHER" id="PTHR31906">
    <property type="entry name" value="PLASTID-LIPID-ASSOCIATED PROTEIN 4, CHLOROPLASTIC-RELATED"/>
    <property type="match status" value="1"/>
</dbReference>
<proteinExistence type="predicted"/>
<dbReference type="Proteomes" id="UP000751190">
    <property type="component" value="Unassembled WGS sequence"/>
</dbReference>
<feature type="domain" description="Plastid lipid-associated protein/fibrillin conserved" evidence="5">
    <location>
        <begin position="51"/>
        <end position="94"/>
    </location>
</feature>
<evidence type="ECO:0000256" key="1">
    <source>
        <dbReference type="ARBA" id="ARBA00004474"/>
    </source>
</evidence>
<evidence type="ECO:0000313" key="6">
    <source>
        <dbReference type="EMBL" id="KAG8459000.1"/>
    </source>
</evidence>
<protein>
    <recommendedName>
        <fullName evidence="5">Plastid lipid-associated protein/fibrillin conserved domain-containing protein</fullName>
    </recommendedName>
</protein>
<dbReference type="InterPro" id="IPR039633">
    <property type="entry name" value="PAP"/>
</dbReference>
<organism evidence="6 7">
    <name type="scientific">Diacronema lutheri</name>
    <name type="common">Unicellular marine alga</name>
    <name type="synonym">Monochrysis lutheri</name>
    <dbReference type="NCBI Taxonomy" id="2081491"/>
    <lineage>
        <taxon>Eukaryota</taxon>
        <taxon>Haptista</taxon>
        <taxon>Haptophyta</taxon>
        <taxon>Pavlovophyceae</taxon>
        <taxon>Pavlovales</taxon>
        <taxon>Pavlovaceae</taxon>
        <taxon>Diacronema</taxon>
    </lineage>
</organism>
<dbReference type="AlphaFoldDB" id="A0A8J5X9H6"/>
<comment type="subcellular location">
    <subcellularLocation>
        <location evidence="1">Plastid</location>
    </subcellularLocation>
</comment>
<evidence type="ECO:0000256" key="3">
    <source>
        <dbReference type="SAM" id="MobiDB-lite"/>
    </source>
</evidence>
<feature type="signal peptide" evidence="4">
    <location>
        <begin position="1"/>
        <end position="20"/>
    </location>
</feature>
<dbReference type="OMA" id="WRNDINE"/>
<sequence length="262" mass="27441">MAILLAYALAASAVAPGPRAASVRVSRSAVAPRALIVADAKESLMSLGVPLTDTPRQQSAIAELVLELEKTNPTPAPARSAKLDGTWAVKFPAFFGPGIIDSPTRELALMLYAGGLKPGLLLQVIDKLPPFAAGACSVDRLTVTFEGGASGAPSAEGTLAGAVFNNPFSFTLRSALSSESDSRLRETYVEASIFDRTVAMPGGLQLSRSLMLTYLDDDLLVIRDETGAAEVLERIAPASFEETSVPTPPDVISPMDQPSDLD</sequence>
<keyword evidence="7" id="KW-1185">Reference proteome</keyword>